<dbReference type="EMBL" id="BAABAU010000001">
    <property type="protein sequence ID" value="GAA4265911.1"/>
    <property type="molecule type" value="Genomic_DNA"/>
</dbReference>
<dbReference type="RefSeq" id="WP_344794683.1">
    <property type="nucleotide sequence ID" value="NZ_BAABAU010000001.1"/>
</dbReference>
<protein>
    <recommendedName>
        <fullName evidence="5">SbsA Ig-like domain-containing protein</fullName>
    </recommendedName>
</protein>
<evidence type="ECO:0000256" key="1">
    <source>
        <dbReference type="SAM" id="MobiDB-lite"/>
    </source>
</evidence>
<keyword evidence="4" id="KW-1185">Reference proteome</keyword>
<dbReference type="Proteomes" id="UP001501594">
    <property type="component" value="Unassembled WGS sequence"/>
</dbReference>
<feature type="compositionally biased region" description="Basic and acidic residues" evidence="1">
    <location>
        <begin position="26"/>
        <end position="40"/>
    </location>
</feature>
<evidence type="ECO:0000256" key="2">
    <source>
        <dbReference type="SAM" id="Phobius"/>
    </source>
</evidence>
<keyword evidence="2" id="KW-0472">Membrane</keyword>
<comment type="caution">
    <text evidence="3">The sequence shown here is derived from an EMBL/GenBank/DDBJ whole genome shotgun (WGS) entry which is preliminary data.</text>
</comment>
<evidence type="ECO:0000313" key="4">
    <source>
        <dbReference type="Proteomes" id="UP001501594"/>
    </source>
</evidence>
<sequence>MDFSPRIDSWSADEVGAARRLRRRRGADTPDRPDGPDDAGRSPARTPTSFRRAFAVTVGVLILLCAALVVVAHGRGPTLASTQVDAASVTTTPHQQLRVFTDESVAQVRKEQVRMTPAAPLTVQTAGTVITVQFTGRLRSATRYSVELRGVTSVFGSRPATLTTAFTTARASVLTLDRAPGGGQDRIVRSRVGVPGRTVAYRAPGIQAFGALGSDLVVVRGDGHASTISIVAADGTTEDLILPGTGLVRSFALDAPTGLVAFTWTPASEPRATPRLFTIDLEGQHTSTAVTGAAARAAERLLAVRPGSLTTRGTARLAGDGSSVTLTASAGSRPVTLTRALAGQRLTALGTSPNGQYVSVVSAPADAPSDGRALDPAPRSPTTLVVDVDSGATVASFAGSSLAW</sequence>
<reference evidence="4" key="1">
    <citation type="journal article" date="2019" name="Int. J. Syst. Evol. Microbiol.">
        <title>The Global Catalogue of Microorganisms (GCM) 10K type strain sequencing project: providing services to taxonomists for standard genome sequencing and annotation.</title>
        <authorList>
            <consortium name="The Broad Institute Genomics Platform"/>
            <consortium name="The Broad Institute Genome Sequencing Center for Infectious Disease"/>
            <person name="Wu L."/>
            <person name="Ma J."/>
        </authorList>
    </citation>
    <scope>NUCLEOTIDE SEQUENCE [LARGE SCALE GENOMIC DNA]</scope>
    <source>
        <strain evidence="4">JCM 17442</strain>
    </source>
</reference>
<gene>
    <name evidence="3" type="ORF">GCM10022256_15230</name>
</gene>
<keyword evidence="2" id="KW-1133">Transmembrane helix</keyword>
<keyword evidence="2" id="KW-0812">Transmembrane</keyword>
<evidence type="ECO:0008006" key="5">
    <source>
        <dbReference type="Google" id="ProtNLM"/>
    </source>
</evidence>
<feature type="region of interest" description="Disordered" evidence="1">
    <location>
        <begin position="14"/>
        <end position="46"/>
    </location>
</feature>
<accession>A0ABP8E127</accession>
<proteinExistence type="predicted"/>
<evidence type="ECO:0000313" key="3">
    <source>
        <dbReference type="EMBL" id="GAA4265911.1"/>
    </source>
</evidence>
<organism evidence="3 4">
    <name type="scientific">Frondihabitans peucedani</name>
    <dbReference type="NCBI Taxonomy" id="598626"/>
    <lineage>
        <taxon>Bacteria</taxon>
        <taxon>Bacillati</taxon>
        <taxon>Actinomycetota</taxon>
        <taxon>Actinomycetes</taxon>
        <taxon>Micrococcales</taxon>
        <taxon>Microbacteriaceae</taxon>
        <taxon>Frondihabitans</taxon>
    </lineage>
</organism>
<name>A0ABP8E127_9MICO</name>
<feature type="transmembrane region" description="Helical" evidence="2">
    <location>
        <begin position="53"/>
        <end position="74"/>
    </location>
</feature>